<dbReference type="InterPro" id="IPR001347">
    <property type="entry name" value="SIS_dom"/>
</dbReference>
<keyword evidence="1" id="KW-0378">Hydrolase</keyword>
<dbReference type="SUPFAM" id="SSF53697">
    <property type="entry name" value="SIS domain"/>
    <property type="match status" value="1"/>
</dbReference>
<dbReference type="CDD" id="cd05710">
    <property type="entry name" value="SIS_1"/>
    <property type="match status" value="1"/>
</dbReference>
<evidence type="ECO:0000313" key="6">
    <source>
        <dbReference type="Proteomes" id="UP000247698"/>
    </source>
</evidence>
<dbReference type="GO" id="GO:0006002">
    <property type="term" value="P:fructose 6-phosphate metabolic process"/>
    <property type="evidence" value="ECO:0007669"/>
    <property type="project" value="TreeGrafter"/>
</dbReference>
<dbReference type="PANTHER" id="PTHR10937">
    <property type="entry name" value="GLUCOSAMINE--FRUCTOSE-6-PHOSPHATE AMINOTRANSFERASE, ISOMERIZING"/>
    <property type="match status" value="1"/>
</dbReference>
<dbReference type="STRING" id="1218507.JF74_04680"/>
<dbReference type="PANTHER" id="PTHR10937:SF14">
    <property type="entry name" value="FRUCTOSELYSINE 6-PHOSPHATE DEGLYCASE"/>
    <property type="match status" value="1"/>
</dbReference>
<sequence length="325" mass="36618">MDSNTVNKVVKDALNHNQGKINSIYFTACGGSLVDLYVSKYFLEAEAKKVTTGWYTANEFVHVTPAKLGKDSIVFVCSHSGNTPETVEAAKVAQEHGAFTIGLTFNKQADLLTYSDAKIIYEWGNEAEVVNNPMAITLHATAKLLHGIEDYPYVDQFEDGFKKIDTVVANAIDQVQPRTKAFAQKYKDEEMFYVLGSGPSFGHAYGFAICSLMEMQWLNASAIHSGEYFHGPFEVTDKNTPYILIKSLGRTRALDERAQTFLEKYAEKIEIVDAKELGLDMIDDKVSEYFNPILFYTILCEYRSKLADVHNHSLDVRRYMGKVKY</sequence>
<evidence type="ECO:0000313" key="4">
    <source>
        <dbReference type="EMBL" id="PXY84031.1"/>
    </source>
</evidence>
<dbReference type="GO" id="GO:0004360">
    <property type="term" value="F:glutamine-fructose-6-phosphate transaminase (isomerizing) activity"/>
    <property type="evidence" value="ECO:0007669"/>
    <property type="project" value="TreeGrafter"/>
</dbReference>
<protein>
    <recommendedName>
        <fullName evidence="1">Fructosamine deglycase</fullName>
        <ecNumber evidence="1">3.5.-.-</ecNumber>
    </recommendedName>
</protein>
<keyword evidence="3" id="KW-0413">Isomerase</keyword>
<evidence type="ECO:0000313" key="3">
    <source>
        <dbReference type="EMBL" id="KJY57440.1"/>
    </source>
</evidence>
<dbReference type="GO" id="GO:0016853">
    <property type="term" value="F:isomerase activity"/>
    <property type="evidence" value="ECO:0007669"/>
    <property type="project" value="UniProtKB-KW"/>
</dbReference>
<dbReference type="GO" id="GO:0016787">
    <property type="term" value="F:hydrolase activity"/>
    <property type="evidence" value="ECO:0007669"/>
    <property type="project" value="UniProtKB-KW"/>
</dbReference>
<dbReference type="Gene3D" id="3.40.50.12570">
    <property type="match status" value="1"/>
</dbReference>
<dbReference type="RefSeq" id="WP_046324430.1">
    <property type="nucleotide sequence ID" value="NZ_JBHTMT010000008.1"/>
</dbReference>
<comment type="subunit">
    <text evidence="1">Homooctamer.</text>
</comment>
<reference evidence="3 5" key="1">
    <citation type="submission" date="2015-01" db="EMBL/GenBank/DDBJ databases">
        <title>Comparative genomics of the lactic acid bacteria isolated from the honey bee gut.</title>
        <authorList>
            <person name="Ellegaard K.M."/>
            <person name="Tamarit D."/>
            <person name="Javelind E."/>
            <person name="Olofsson T."/>
            <person name="Andersson S.G."/>
            <person name="Vasquez A."/>
        </authorList>
    </citation>
    <scope>NUCLEOTIDE SEQUENCE [LARGE SCALE GENOMIC DNA]</scope>
    <source>
        <strain evidence="3 5">Hma8</strain>
    </source>
</reference>
<dbReference type="InterPro" id="IPR035490">
    <property type="entry name" value="GlmS/FrlB_SIS"/>
</dbReference>
<accession>A0A0F4LFS5</accession>
<gene>
    <name evidence="4" type="ORF">DK873_02270</name>
    <name evidence="3" type="ORF">JF74_04680</name>
</gene>
<comment type="function">
    <text evidence="1">Catalyzes the conversion of a range of fructosamine 6-phosphates to glucose 6-phosphate and a free amino acid.</text>
</comment>
<dbReference type="GO" id="GO:0097367">
    <property type="term" value="F:carbohydrate derivative binding"/>
    <property type="evidence" value="ECO:0007669"/>
    <property type="project" value="InterPro"/>
</dbReference>
<dbReference type="InterPro" id="IPR046348">
    <property type="entry name" value="SIS_dom_sf"/>
</dbReference>
<feature type="domain" description="SIS" evidence="2">
    <location>
        <begin position="10"/>
        <end position="152"/>
    </location>
</feature>
<dbReference type="Proteomes" id="UP000247698">
    <property type="component" value="Unassembled WGS sequence"/>
</dbReference>
<dbReference type="HOGENOM" id="CLU_012520_3_0_9"/>
<evidence type="ECO:0000313" key="5">
    <source>
        <dbReference type="Proteomes" id="UP000033531"/>
    </source>
</evidence>
<reference evidence="4 6" key="2">
    <citation type="submission" date="2018-05" db="EMBL/GenBank/DDBJ databases">
        <title>Reference genomes for bee gut microbiota database.</title>
        <authorList>
            <person name="Ellegaard K.M."/>
        </authorList>
    </citation>
    <scope>NUCLEOTIDE SEQUENCE [LARGE SCALE GENOMIC DNA]</scope>
    <source>
        <strain evidence="4 6">ESL0184</strain>
    </source>
</reference>
<dbReference type="OrthoDB" id="9782098at2"/>
<dbReference type="EMBL" id="JXLI01000008">
    <property type="protein sequence ID" value="KJY57440.1"/>
    <property type="molecule type" value="Genomic_DNA"/>
</dbReference>
<proteinExistence type="predicted"/>
<dbReference type="InterPro" id="IPR024713">
    <property type="entry name" value="Fructosamine_deglycase_FrlB"/>
</dbReference>
<dbReference type="EC" id="3.5.-.-" evidence="1"/>
<keyword evidence="1" id="KW-0119">Carbohydrate metabolism</keyword>
<dbReference type="InterPro" id="IPR035488">
    <property type="entry name" value="FrlB_SIS"/>
</dbReference>
<dbReference type="AlphaFoldDB" id="A0A0F4LFS5"/>
<keyword evidence="6" id="KW-1185">Reference proteome</keyword>
<dbReference type="Gene3D" id="1.10.10.2240">
    <property type="match status" value="1"/>
</dbReference>
<dbReference type="Pfam" id="PF01380">
    <property type="entry name" value="SIS"/>
    <property type="match status" value="1"/>
</dbReference>
<name>A0A0F4LFS5_9LACO</name>
<dbReference type="Proteomes" id="UP000033531">
    <property type="component" value="Unassembled WGS sequence"/>
</dbReference>
<evidence type="ECO:0000259" key="2">
    <source>
        <dbReference type="PROSITE" id="PS51464"/>
    </source>
</evidence>
<dbReference type="CDD" id="cd05009">
    <property type="entry name" value="SIS_GlmS_GlmD_2"/>
    <property type="match status" value="1"/>
</dbReference>
<dbReference type="GO" id="GO:0006047">
    <property type="term" value="P:UDP-N-acetylglucosamine metabolic process"/>
    <property type="evidence" value="ECO:0007669"/>
    <property type="project" value="TreeGrafter"/>
</dbReference>
<dbReference type="EMBL" id="QGLG01000002">
    <property type="protein sequence ID" value="PXY84031.1"/>
    <property type="molecule type" value="Genomic_DNA"/>
</dbReference>
<dbReference type="Gene3D" id="3.40.50.10490">
    <property type="entry name" value="Glucose-6-phosphate isomerase like protein, domain 1"/>
    <property type="match status" value="1"/>
</dbReference>
<dbReference type="GO" id="GO:0006487">
    <property type="term" value="P:protein N-linked glycosylation"/>
    <property type="evidence" value="ECO:0007669"/>
    <property type="project" value="TreeGrafter"/>
</dbReference>
<dbReference type="PIRSF" id="PIRSF009290">
    <property type="entry name" value="FrlB"/>
    <property type="match status" value="1"/>
</dbReference>
<dbReference type="PROSITE" id="PS51464">
    <property type="entry name" value="SIS"/>
    <property type="match status" value="1"/>
</dbReference>
<evidence type="ECO:0000256" key="1">
    <source>
        <dbReference type="PIRNR" id="PIRNR009290"/>
    </source>
</evidence>
<comment type="caution">
    <text evidence="3">The sequence shown here is derived from an EMBL/GenBank/DDBJ whole genome shotgun (WGS) entry which is preliminary data.</text>
</comment>
<organism evidence="3 5">
    <name type="scientific">Lactobacillus melliventris</name>
    <dbReference type="NCBI Taxonomy" id="1218507"/>
    <lineage>
        <taxon>Bacteria</taxon>
        <taxon>Bacillati</taxon>
        <taxon>Bacillota</taxon>
        <taxon>Bacilli</taxon>
        <taxon>Lactobacillales</taxon>
        <taxon>Lactobacillaceae</taxon>
        <taxon>Lactobacillus</taxon>
    </lineage>
</organism>
<dbReference type="PATRIC" id="fig|1218507.3.peg.635"/>